<feature type="domain" description="dTDP-4-dehydro-6-deoxy-alpha-D-glucopyranose 2,3-dehydratase" evidence="1">
    <location>
        <begin position="31"/>
        <end position="232"/>
    </location>
</feature>
<gene>
    <name evidence="2" type="ORF">GCM10017790_01120</name>
</gene>
<feature type="domain" description="dTDP-4-dehydro-6-deoxy-alpha-D-glucopyranose 2,3-dehydratase" evidence="1">
    <location>
        <begin position="265"/>
        <end position="467"/>
    </location>
</feature>
<dbReference type="Gene3D" id="3.90.79.40">
    <property type="entry name" value="EvaA sugar 2,3-dehydratase subunit"/>
    <property type="match status" value="2"/>
</dbReference>
<comment type="caution">
    <text evidence="2">The sequence shown here is derived from an EMBL/GenBank/DDBJ whole genome shotgun (WGS) entry which is preliminary data.</text>
</comment>
<organism evidence="2 3">
    <name type="scientific">Amycolatopsis oliviviridis</name>
    <dbReference type="NCBI Taxonomy" id="1471590"/>
    <lineage>
        <taxon>Bacteria</taxon>
        <taxon>Bacillati</taxon>
        <taxon>Actinomycetota</taxon>
        <taxon>Actinomycetes</taxon>
        <taxon>Pseudonocardiales</taxon>
        <taxon>Pseudonocardiaceae</taxon>
        <taxon>Amycolatopsis</taxon>
    </lineage>
</organism>
<dbReference type="InterPro" id="IPR038153">
    <property type="entry name" value="EvaA-like_sf"/>
</dbReference>
<dbReference type="Proteomes" id="UP000635387">
    <property type="component" value="Unassembled WGS sequence"/>
</dbReference>
<accession>A0ABQ3L357</accession>
<proteinExistence type="predicted"/>
<dbReference type="RefSeq" id="WP_191250647.1">
    <property type="nucleotide sequence ID" value="NZ_BNAY01000001.1"/>
</dbReference>
<evidence type="ECO:0000259" key="1">
    <source>
        <dbReference type="Pfam" id="PF03559"/>
    </source>
</evidence>
<dbReference type="Pfam" id="PF03559">
    <property type="entry name" value="Hexose_dehydrat"/>
    <property type="match status" value="2"/>
</dbReference>
<keyword evidence="3" id="KW-1185">Reference proteome</keyword>
<dbReference type="InterPro" id="IPR005212">
    <property type="entry name" value="EvaA-like"/>
</dbReference>
<name>A0ABQ3L357_9PSEU</name>
<reference evidence="3" key="1">
    <citation type="journal article" date="2019" name="Int. J. Syst. Evol. Microbiol.">
        <title>The Global Catalogue of Microorganisms (GCM) 10K type strain sequencing project: providing services to taxonomists for standard genome sequencing and annotation.</title>
        <authorList>
            <consortium name="The Broad Institute Genomics Platform"/>
            <consortium name="The Broad Institute Genome Sequencing Center for Infectious Disease"/>
            <person name="Wu L."/>
            <person name="Ma J."/>
        </authorList>
    </citation>
    <scope>NUCLEOTIDE SEQUENCE [LARGE SCALE GENOMIC DNA]</scope>
    <source>
        <strain evidence="3">CGMCC 4.7683</strain>
    </source>
</reference>
<dbReference type="EMBL" id="BNAY01000001">
    <property type="protein sequence ID" value="GHH01285.1"/>
    <property type="molecule type" value="Genomic_DNA"/>
</dbReference>
<evidence type="ECO:0000313" key="2">
    <source>
        <dbReference type="EMBL" id="GHH01285.1"/>
    </source>
</evidence>
<sequence length="473" mass="52719">MSRVATGARPIDLRLAESALVGARTAAEPASFSDWFAEQSRRAWMRVERVPLDALVDWSADPHSGVIGHRSGRFFTIEGLDVRVADAPVDRWCQPIIHQPEVGILGILAKEFDGVLHFLMQAKAEPGNRNGLQLSPTVQATRSNYTRVHGGNSVPYLHYFQRPGSYRVIANVRQSEQGSWFWRKRNRNVVVEVTEDVELLDGFCWLTLASLHRLLAFDDLINMDSRTVLSCLPFAGEHVPYSGSSDFGAALARSCNPGAGSVHSTAELLGWVTEMRTRTDLRAARVPLTGLPDWHHADGAIVHDSGLFFEVIGVEVQAFGREVAHWRQPMFAVRETGLVAFVVRRIGGVLHVLVQARAEPGFVDEVELAPAVQCTPANHDYLPAAARPRHLDAVLGAPAGRVRFDTTLSEEGGRFYHARTRYLIVEDDGDTEIEYDRHRWMTLHQGAELLRHSYYFNIQARSLLACLHSVIGR</sequence>
<protein>
    <submittedName>
        <fullName evidence="2">NDP-hexose 2,3-dehydratase</fullName>
    </submittedName>
</protein>
<evidence type="ECO:0000313" key="3">
    <source>
        <dbReference type="Proteomes" id="UP000635387"/>
    </source>
</evidence>